<comment type="caution">
    <text evidence="1">The sequence shown here is derived from an EMBL/GenBank/DDBJ whole genome shotgun (WGS) entry which is preliminary data.</text>
</comment>
<dbReference type="AlphaFoldDB" id="A0AAN7PNI8"/>
<evidence type="ECO:0000313" key="1">
    <source>
        <dbReference type="EMBL" id="KAK4752087.1"/>
    </source>
</evidence>
<accession>A0AAN7PNI8</accession>
<keyword evidence="2" id="KW-1185">Reference proteome</keyword>
<gene>
    <name evidence="1" type="ORF">SAY87_020885</name>
</gene>
<proteinExistence type="predicted"/>
<sequence length="116" mass="12858">MLKDLLWLNNGYDIRCLVVMWTGASSCFGVVVLLLRKSCGWSLLGVYQDELSQQEPTETFAKIANDLGILLGNALMWQSVTIADFLGILPQSVAPSPYAGIVVSLAIWQCDPYLRY</sequence>
<dbReference type="PROSITE" id="PS51257">
    <property type="entry name" value="PROKAR_LIPOPROTEIN"/>
    <property type="match status" value="1"/>
</dbReference>
<reference evidence="1 2" key="1">
    <citation type="journal article" date="2023" name="Hortic Res">
        <title>Pangenome of water caltrop reveals structural variations and asymmetric subgenome divergence after allopolyploidization.</title>
        <authorList>
            <person name="Zhang X."/>
            <person name="Chen Y."/>
            <person name="Wang L."/>
            <person name="Yuan Y."/>
            <person name="Fang M."/>
            <person name="Shi L."/>
            <person name="Lu R."/>
            <person name="Comes H.P."/>
            <person name="Ma Y."/>
            <person name="Chen Y."/>
            <person name="Huang G."/>
            <person name="Zhou Y."/>
            <person name="Zheng Z."/>
            <person name="Qiu Y."/>
        </authorList>
    </citation>
    <scope>NUCLEOTIDE SEQUENCE [LARGE SCALE GENOMIC DNA]</scope>
    <source>
        <tissue evidence="1">Roots</tissue>
    </source>
</reference>
<dbReference type="Proteomes" id="UP001345219">
    <property type="component" value="Chromosome 16"/>
</dbReference>
<dbReference type="EMBL" id="JAXIOK010000016">
    <property type="protein sequence ID" value="KAK4752087.1"/>
    <property type="molecule type" value="Genomic_DNA"/>
</dbReference>
<organism evidence="1 2">
    <name type="scientific">Trapa incisa</name>
    <dbReference type="NCBI Taxonomy" id="236973"/>
    <lineage>
        <taxon>Eukaryota</taxon>
        <taxon>Viridiplantae</taxon>
        <taxon>Streptophyta</taxon>
        <taxon>Embryophyta</taxon>
        <taxon>Tracheophyta</taxon>
        <taxon>Spermatophyta</taxon>
        <taxon>Magnoliopsida</taxon>
        <taxon>eudicotyledons</taxon>
        <taxon>Gunneridae</taxon>
        <taxon>Pentapetalae</taxon>
        <taxon>rosids</taxon>
        <taxon>malvids</taxon>
        <taxon>Myrtales</taxon>
        <taxon>Lythraceae</taxon>
        <taxon>Trapa</taxon>
    </lineage>
</organism>
<name>A0AAN7PNI8_9MYRT</name>
<evidence type="ECO:0000313" key="2">
    <source>
        <dbReference type="Proteomes" id="UP001345219"/>
    </source>
</evidence>
<protein>
    <submittedName>
        <fullName evidence="1">Uncharacterized protein</fullName>
    </submittedName>
</protein>